<dbReference type="RefSeq" id="WP_183998533.1">
    <property type="nucleotide sequence ID" value="NZ_JACIEH010000002.1"/>
</dbReference>
<keyword evidence="10" id="KW-1185">Reference proteome</keyword>
<dbReference type="GO" id="GO:0090729">
    <property type="term" value="F:toxin activity"/>
    <property type="evidence" value="ECO:0007669"/>
    <property type="project" value="UniProtKB-KW"/>
</dbReference>
<dbReference type="InterPro" id="IPR001343">
    <property type="entry name" value="Hemolysn_Ca-bd"/>
</dbReference>
<evidence type="ECO:0000256" key="5">
    <source>
        <dbReference type="ARBA" id="ARBA00022837"/>
    </source>
</evidence>
<dbReference type="SMART" id="SM00237">
    <property type="entry name" value="Calx_beta"/>
    <property type="match status" value="3"/>
</dbReference>
<feature type="domain" description="Calx-beta" evidence="8">
    <location>
        <begin position="107"/>
        <end position="210"/>
    </location>
</feature>
<dbReference type="InterPro" id="IPR003644">
    <property type="entry name" value="Calx_beta"/>
</dbReference>
<dbReference type="PANTHER" id="PTHR46682">
    <property type="entry name" value="ADHESION G-PROTEIN COUPLED RECEPTOR V1"/>
    <property type="match status" value="1"/>
</dbReference>
<organism evidence="9 10">
    <name type="scientific">Sphingomonas kyeonggiensis</name>
    <dbReference type="NCBI Taxonomy" id="1268553"/>
    <lineage>
        <taxon>Bacteria</taxon>
        <taxon>Pseudomonadati</taxon>
        <taxon>Pseudomonadota</taxon>
        <taxon>Alphaproteobacteria</taxon>
        <taxon>Sphingomonadales</taxon>
        <taxon>Sphingomonadaceae</taxon>
        <taxon>Sphingomonas</taxon>
    </lineage>
</organism>
<dbReference type="GO" id="GO:0004930">
    <property type="term" value="F:G protein-coupled receptor activity"/>
    <property type="evidence" value="ECO:0007669"/>
    <property type="project" value="InterPro"/>
</dbReference>
<keyword evidence="2" id="KW-0800">Toxin</keyword>
<keyword evidence="3" id="KW-0732">Signal</keyword>
<proteinExistence type="predicted"/>
<dbReference type="InterPro" id="IPR018511">
    <property type="entry name" value="Hemolysin-typ_Ca-bd_CS"/>
</dbReference>
<evidence type="ECO:0000256" key="6">
    <source>
        <dbReference type="ARBA" id="ARBA00023026"/>
    </source>
</evidence>
<keyword evidence="5" id="KW-0106">Calcium</keyword>
<comment type="subcellular location">
    <subcellularLocation>
        <location evidence="1">Membrane</location>
    </subcellularLocation>
</comment>
<evidence type="ECO:0000256" key="2">
    <source>
        <dbReference type="ARBA" id="ARBA00022656"/>
    </source>
</evidence>
<dbReference type="Pfam" id="PF00353">
    <property type="entry name" value="HemolysinCabind"/>
    <property type="match status" value="2"/>
</dbReference>
<evidence type="ECO:0000256" key="1">
    <source>
        <dbReference type="ARBA" id="ARBA00004370"/>
    </source>
</evidence>
<accession>A0A7W6JTH5</accession>
<dbReference type="PROSITE" id="PS00330">
    <property type="entry name" value="HEMOLYSIN_CALCIUM"/>
    <property type="match status" value="2"/>
</dbReference>
<protein>
    <submittedName>
        <fullName evidence="9">Ca2+-binding RTX toxin-like protein</fullName>
    </submittedName>
</protein>
<dbReference type="PRINTS" id="PR00313">
    <property type="entry name" value="CABNDNGRPT"/>
</dbReference>
<evidence type="ECO:0000256" key="4">
    <source>
        <dbReference type="ARBA" id="ARBA00022737"/>
    </source>
</evidence>
<dbReference type="SUPFAM" id="SSF51120">
    <property type="entry name" value="beta-Roll"/>
    <property type="match status" value="1"/>
</dbReference>
<keyword evidence="4" id="KW-0677">Repeat</keyword>
<dbReference type="EMBL" id="JACIEH010000002">
    <property type="protein sequence ID" value="MBB4099240.1"/>
    <property type="molecule type" value="Genomic_DNA"/>
</dbReference>
<sequence length="774" mass="77982">MDHLSISDASVIEGDSGTRNLVFTVTRTGDASAAISLEYGVELDGTASASDIASGAVLAGVVDFAAGETSKTITVAVKGDTQIEANETLAVHLYPLSGDFILDDDTATGTIVNDDFLPSHVSISDASVVEGDSGTRNLVFTVTRTGGTDAASVEYGVDLDGSASASDIASGAVLAGVVDFAAGETTKTITVAVKGDTVVEGNETLSVHLYPLSANVIVDDDSATGTIVNDDVLPSHISIGDASVVEGDSGTRNLVFTVTRTGGTDAASVEYGVDLDGSASASDLASGAVLAGVVDFAAGETSKTITVAVKGDTVVEGNETLSVHLFPLSANVIVDDDSATGTIVNDDVLPSHISIGDASVVEGNSGTSNLVFTVTRTGGTDAASIEYGVELDGSASASDLASGAVLAGVVDFAAGETSKTITIAVKGDTIVEGNETLAVHLYPLSANVIIDNDTATGTIVNDDHPNQAPVAHADAASVNEDATTANLWTTLLGNDADPEGQPLTISAINTSGTLGHVVFDPAHQTLQYVADADAFDALAPGATATDSFTYTVTDAGGLTSTATVTVTVTGIADGVVRIGTIHNDTLNGTSGEDTLWGGLGNDTLNGQGGHDLLDGSLGNDVLNGGDGNDTLYGGLGKDQLHGDAGNDALYGGLGNDQLWGGAGNDSFHFSWLGGRDTIYDFNTSQDQIVLDDGVTVTETKVKDVNNDGVNDLVLKLSLGGSAVLLGVSDASQVHIVTGDSIFDHLSALAGTLEANGALADTLQHVTSNDLAHGF</sequence>
<dbReference type="Pfam" id="PF17963">
    <property type="entry name" value="Big_9"/>
    <property type="match status" value="1"/>
</dbReference>
<gene>
    <name evidence="9" type="ORF">GGR46_002804</name>
</gene>
<dbReference type="Gene3D" id="2.60.40.2030">
    <property type="match status" value="4"/>
</dbReference>
<dbReference type="Pfam" id="PF03160">
    <property type="entry name" value="Calx-beta"/>
    <property type="match status" value="4"/>
</dbReference>
<evidence type="ECO:0000259" key="8">
    <source>
        <dbReference type="SMART" id="SM00237"/>
    </source>
</evidence>
<dbReference type="InterPro" id="IPR003995">
    <property type="entry name" value="RTX_toxin_determinant-A"/>
</dbReference>
<dbReference type="SUPFAM" id="SSF141072">
    <property type="entry name" value="CalX-like"/>
    <property type="match status" value="4"/>
</dbReference>
<reference evidence="9 10" key="1">
    <citation type="submission" date="2020-08" db="EMBL/GenBank/DDBJ databases">
        <title>Genomic Encyclopedia of Type Strains, Phase IV (KMG-IV): sequencing the most valuable type-strain genomes for metagenomic binning, comparative biology and taxonomic classification.</title>
        <authorList>
            <person name="Goeker M."/>
        </authorList>
    </citation>
    <scope>NUCLEOTIDE SEQUENCE [LARGE SCALE GENOMIC DNA]</scope>
    <source>
        <strain evidence="9 10">DSM 101806</strain>
    </source>
</reference>
<name>A0A7W6JTH5_9SPHN</name>
<dbReference type="InterPro" id="IPR026919">
    <property type="entry name" value="ADGRV1"/>
</dbReference>
<keyword evidence="6" id="KW-0843">Virulence</keyword>
<comment type="caution">
    <text evidence="9">The sequence shown here is derived from an EMBL/GenBank/DDBJ whole genome shotgun (WGS) entry which is preliminary data.</text>
</comment>
<keyword evidence="7" id="KW-0472">Membrane</keyword>
<dbReference type="AlphaFoldDB" id="A0A7W6JTH5"/>
<dbReference type="GO" id="GO:0005509">
    <property type="term" value="F:calcium ion binding"/>
    <property type="evidence" value="ECO:0007669"/>
    <property type="project" value="InterPro"/>
</dbReference>
<dbReference type="InterPro" id="IPR038081">
    <property type="entry name" value="CalX-like_sf"/>
</dbReference>
<dbReference type="PANTHER" id="PTHR46682:SF1">
    <property type="entry name" value="ADHESION G-PROTEIN COUPLED RECEPTOR V1"/>
    <property type="match status" value="1"/>
</dbReference>
<evidence type="ECO:0000256" key="3">
    <source>
        <dbReference type="ARBA" id="ARBA00022729"/>
    </source>
</evidence>
<evidence type="ECO:0000313" key="10">
    <source>
        <dbReference type="Proteomes" id="UP000557392"/>
    </source>
</evidence>
<dbReference type="PRINTS" id="PR01488">
    <property type="entry name" value="RTXTOXINA"/>
</dbReference>
<dbReference type="GO" id="GO:0005576">
    <property type="term" value="C:extracellular region"/>
    <property type="evidence" value="ECO:0007669"/>
    <property type="project" value="InterPro"/>
</dbReference>
<dbReference type="GO" id="GO:0016020">
    <property type="term" value="C:membrane"/>
    <property type="evidence" value="ECO:0007669"/>
    <property type="project" value="UniProtKB-SubCell"/>
</dbReference>
<feature type="domain" description="Calx-beta" evidence="8">
    <location>
        <begin position="223"/>
        <end position="326"/>
    </location>
</feature>
<feature type="domain" description="Calx-beta" evidence="8">
    <location>
        <begin position="339"/>
        <end position="442"/>
    </location>
</feature>
<evidence type="ECO:0000313" key="9">
    <source>
        <dbReference type="EMBL" id="MBB4099240.1"/>
    </source>
</evidence>
<dbReference type="InterPro" id="IPR011049">
    <property type="entry name" value="Serralysin-like_metalloprot_C"/>
</dbReference>
<dbReference type="Gene3D" id="2.150.10.10">
    <property type="entry name" value="Serralysin-like metalloprotease, C-terminal"/>
    <property type="match status" value="2"/>
</dbReference>
<evidence type="ECO:0000256" key="7">
    <source>
        <dbReference type="ARBA" id="ARBA00023136"/>
    </source>
</evidence>
<dbReference type="Proteomes" id="UP000557392">
    <property type="component" value="Unassembled WGS sequence"/>
</dbReference>